<keyword evidence="2" id="KW-0223">Dioxygenase</keyword>
<organism evidence="2 3">
    <name type="scientific">Pseudomonas eucalypticola</name>
    <dbReference type="NCBI Taxonomy" id="2599595"/>
    <lineage>
        <taxon>Bacteria</taxon>
        <taxon>Pseudomonadati</taxon>
        <taxon>Pseudomonadota</taxon>
        <taxon>Gammaproteobacteria</taxon>
        <taxon>Pseudomonadales</taxon>
        <taxon>Pseudomonadaceae</taxon>
        <taxon>Pseudomonas</taxon>
    </lineage>
</organism>
<dbReference type="CDD" id="cd07366">
    <property type="entry name" value="3MGA_Dioxygenase"/>
    <property type="match status" value="1"/>
</dbReference>
<protein>
    <submittedName>
        <fullName evidence="2">Protocatechuate 3,4-dioxygenase</fullName>
    </submittedName>
</protein>
<dbReference type="GO" id="GO:0008198">
    <property type="term" value="F:ferrous iron binding"/>
    <property type="evidence" value="ECO:0007669"/>
    <property type="project" value="InterPro"/>
</dbReference>
<keyword evidence="3" id="KW-1185">Reference proteome</keyword>
<sequence>MAKIVFGMAVPHSGMLGQAPEDWLNNGERDRNNPELWYRNRTWTYPELEAHRGAAFAPFLTLEERTQRAARCRTALDVMAQAYRDANIDVAIILGKDQKEIFTDFSPSIAIYTGAEVHNGPPQRSVYAPDHPVTHACHPELATYLIKYFQGEHFDLTDLFAWPTNVWMKPAPEYPVVPHAYSFVYHQIMSDNPPPNVPIIMNCFYPPTQPSMSRCIEFGRVLRDAITAWPEDVRVGIFASGGLSHFVNDEAFDRRIMNMLAEYDYEGLASVDERSYQSGTSEIKLYVSVMKALEETGAQMTLVDYVPCWRTPAGTGEGMGFMYWQPESEALQ</sequence>
<dbReference type="AlphaFoldDB" id="A0A7D5D8P6"/>
<name>A0A7D5D8P6_9PSED</name>
<dbReference type="GO" id="GO:0016702">
    <property type="term" value="F:oxidoreductase activity, acting on single donors with incorporation of molecular oxygen, incorporation of two atoms of oxygen"/>
    <property type="evidence" value="ECO:0007669"/>
    <property type="project" value="UniProtKB-ARBA"/>
</dbReference>
<reference evidence="2 3" key="1">
    <citation type="submission" date="2020-06" db="EMBL/GenBank/DDBJ databases">
        <title>Pseudomonas eucalypticola sp. nov., an endophyte of Eucalyptus dunnii leaves with biocontrol ability of eucalyptus leaf blight.</title>
        <authorList>
            <person name="Liu Y."/>
            <person name="Song Z."/>
            <person name="Zeng H."/>
            <person name="Lu M."/>
            <person name="Wang X."/>
            <person name="Lian X."/>
            <person name="Zhang Q."/>
        </authorList>
    </citation>
    <scope>NUCLEOTIDE SEQUENCE [LARGE SCALE GENOMIC DNA]</scope>
    <source>
        <strain evidence="2 3">NP-1</strain>
    </source>
</reference>
<keyword evidence="2" id="KW-0560">Oxidoreductase</keyword>
<gene>
    <name evidence="2" type="ORF">HWQ56_18690</name>
</gene>
<accession>A0A7D5D8P6</accession>
<dbReference type="SUPFAM" id="SSF53213">
    <property type="entry name" value="LigB-like"/>
    <property type="match status" value="1"/>
</dbReference>
<dbReference type="InterPro" id="IPR034938">
    <property type="entry name" value="3MGA_Dioxygenase"/>
</dbReference>
<dbReference type="EMBL" id="CP056030">
    <property type="protein sequence ID" value="QKZ05713.1"/>
    <property type="molecule type" value="Genomic_DNA"/>
</dbReference>
<evidence type="ECO:0000259" key="1">
    <source>
        <dbReference type="Pfam" id="PF02900"/>
    </source>
</evidence>
<feature type="domain" description="Extradiol ring-cleavage dioxygenase class III enzyme subunit B" evidence="1">
    <location>
        <begin position="183"/>
        <end position="283"/>
    </location>
</feature>
<dbReference type="Proteomes" id="UP000509568">
    <property type="component" value="Chromosome"/>
</dbReference>
<dbReference type="Gene3D" id="3.40.830.10">
    <property type="entry name" value="LigB-like"/>
    <property type="match status" value="1"/>
</dbReference>
<evidence type="ECO:0000313" key="3">
    <source>
        <dbReference type="Proteomes" id="UP000509568"/>
    </source>
</evidence>
<evidence type="ECO:0000313" key="2">
    <source>
        <dbReference type="EMBL" id="QKZ05713.1"/>
    </source>
</evidence>
<proteinExistence type="predicted"/>
<dbReference type="InterPro" id="IPR004183">
    <property type="entry name" value="Xdiol_dOase_suB"/>
</dbReference>
<dbReference type="Pfam" id="PF02900">
    <property type="entry name" value="LigB"/>
    <property type="match status" value="1"/>
</dbReference>
<dbReference type="KEGG" id="pez:HWQ56_18690"/>